<dbReference type="InParanoid" id="A0A317ZH15"/>
<evidence type="ECO:0000313" key="5">
    <source>
        <dbReference type="EMBL" id="PXA04212.1"/>
    </source>
</evidence>
<dbReference type="RefSeq" id="WP_110130667.1">
    <property type="nucleotide sequence ID" value="NZ_QHJQ01000004.1"/>
</dbReference>
<dbReference type="GO" id="GO:0031564">
    <property type="term" value="P:transcription antitermination"/>
    <property type="evidence" value="ECO:0007669"/>
    <property type="project" value="UniProtKB-KW"/>
</dbReference>
<keyword evidence="2" id="KW-0805">Transcription regulation</keyword>
<evidence type="ECO:0000256" key="1">
    <source>
        <dbReference type="ARBA" id="ARBA00022814"/>
    </source>
</evidence>
<dbReference type="OrthoDB" id="9790639at2"/>
<evidence type="ECO:0000259" key="4">
    <source>
        <dbReference type="Pfam" id="PF02357"/>
    </source>
</evidence>
<name>A0A317ZH15_9BACT</name>
<evidence type="ECO:0000256" key="2">
    <source>
        <dbReference type="ARBA" id="ARBA00023015"/>
    </source>
</evidence>
<dbReference type="Proteomes" id="UP000247099">
    <property type="component" value="Unassembled WGS sequence"/>
</dbReference>
<dbReference type="Pfam" id="PF02357">
    <property type="entry name" value="NusG"/>
    <property type="match status" value="1"/>
</dbReference>
<dbReference type="InterPro" id="IPR043425">
    <property type="entry name" value="NusG-like"/>
</dbReference>
<dbReference type="InterPro" id="IPR036735">
    <property type="entry name" value="NGN_dom_sf"/>
</dbReference>
<dbReference type="SUPFAM" id="SSF50104">
    <property type="entry name" value="Translation proteins SH3-like domain"/>
    <property type="match status" value="1"/>
</dbReference>
<dbReference type="CDD" id="cd06091">
    <property type="entry name" value="KOW_NusG"/>
    <property type="match status" value="1"/>
</dbReference>
<dbReference type="Gene3D" id="3.30.70.940">
    <property type="entry name" value="NusG, N-terminal domain"/>
    <property type="match status" value="1"/>
</dbReference>
<sequence>MAAINKIDVPGATCHWHCLRTQTKREHIAASILSKNKRVEVFCPRISQVKKTRVGKKRFIEAMFPGYIFAKFNYNEEHRLIMHSQGVTRIVEQGGRRVVPEQVIIELKEALPEGIIAAPDPSLEEGAEVELVSGSLKGLNGKVLAQLPSGERVQLLLDFLGREVQIEANASDIMLAQDKP</sequence>
<dbReference type="PANTHER" id="PTHR30265:SF4">
    <property type="entry name" value="KOW MOTIF FAMILY PROTEIN, EXPRESSED"/>
    <property type="match status" value="1"/>
</dbReference>
<dbReference type="InterPro" id="IPR008991">
    <property type="entry name" value="Translation_prot_SH3-like_sf"/>
</dbReference>
<evidence type="ECO:0000313" key="6">
    <source>
        <dbReference type="Proteomes" id="UP000247099"/>
    </source>
</evidence>
<organism evidence="5 6">
    <name type="scientific">Coraliomargarita sinensis</name>
    <dbReference type="NCBI Taxonomy" id="2174842"/>
    <lineage>
        <taxon>Bacteria</taxon>
        <taxon>Pseudomonadati</taxon>
        <taxon>Verrucomicrobiota</taxon>
        <taxon>Opitutia</taxon>
        <taxon>Puniceicoccales</taxon>
        <taxon>Coraliomargaritaceae</taxon>
        <taxon>Coraliomargarita</taxon>
    </lineage>
</organism>
<dbReference type="AlphaFoldDB" id="A0A317ZH15"/>
<dbReference type="SUPFAM" id="SSF82679">
    <property type="entry name" value="N-utilization substance G protein NusG, N-terminal domain"/>
    <property type="match status" value="1"/>
</dbReference>
<evidence type="ECO:0000256" key="3">
    <source>
        <dbReference type="ARBA" id="ARBA00023163"/>
    </source>
</evidence>
<keyword evidence="1" id="KW-0889">Transcription antitermination</keyword>
<dbReference type="InterPro" id="IPR006645">
    <property type="entry name" value="NGN-like_dom"/>
</dbReference>
<gene>
    <name evidence="5" type="ORF">DDZ13_06640</name>
</gene>
<keyword evidence="3" id="KW-0804">Transcription</keyword>
<reference evidence="5 6" key="1">
    <citation type="submission" date="2018-05" db="EMBL/GenBank/DDBJ databases">
        <title>Coraliomargarita sinensis sp. nov., isolated from a marine solar saltern.</title>
        <authorList>
            <person name="Zhou L.Y."/>
        </authorList>
    </citation>
    <scope>NUCLEOTIDE SEQUENCE [LARGE SCALE GENOMIC DNA]</scope>
    <source>
        <strain evidence="5 6">WN38</strain>
    </source>
</reference>
<protein>
    <recommendedName>
        <fullName evidence="4">NusG-like N-terminal domain-containing protein</fullName>
    </recommendedName>
</protein>
<proteinExistence type="predicted"/>
<accession>A0A317ZH15</accession>
<dbReference type="EMBL" id="QHJQ01000004">
    <property type="protein sequence ID" value="PXA04212.1"/>
    <property type="molecule type" value="Genomic_DNA"/>
</dbReference>
<feature type="domain" description="NusG-like N-terminal" evidence="4">
    <location>
        <begin position="15"/>
        <end position="98"/>
    </location>
</feature>
<dbReference type="GO" id="GO:0006354">
    <property type="term" value="P:DNA-templated transcription elongation"/>
    <property type="evidence" value="ECO:0007669"/>
    <property type="project" value="InterPro"/>
</dbReference>
<comment type="caution">
    <text evidence="5">The sequence shown here is derived from an EMBL/GenBank/DDBJ whole genome shotgun (WGS) entry which is preliminary data.</text>
</comment>
<keyword evidence="6" id="KW-1185">Reference proteome</keyword>
<dbReference type="PANTHER" id="PTHR30265">
    <property type="entry name" value="RHO-INTERACTING TRANSCRIPTION TERMINATION FACTOR NUSG"/>
    <property type="match status" value="1"/>
</dbReference>